<accession>A0AA39J5V1</accession>
<sequence length="114" mass="13030">MMYRSFSLLLFAVSSNFCLFNLGKPFAYQSHRSQLQLQPFLKATQRLNSDDVACTKYLWFGDLESAVVVSALLIYPCCLQCETGLSSRRRLRVYPLDRRLSQTKLVPVALNLTS</sequence>
<protein>
    <recommendedName>
        <fullName evidence="4">Secreted protein</fullName>
    </recommendedName>
</protein>
<comment type="caution">
    <text evidence="2">The sequence shown here is derived from an EMBL/GenBank/DDBJ whole genome shotgun (WGS) entry which is preliminary data.</text>
</comment>
<feature type="chain" id="PRO_5041346950" description="Secreted protein" evidence="1">
    <location>
        <begin position="24"/>
        <end position="114"/>
    </location>
</feature>
<evidence type="ECO:0008006" key="4">
    <source>
        <dbReference type="Google" id="ProtNLM"/>
    </source>
</evidence>
<gene>
    <name evidence="2" type="ORF">EV421DRAFT_1835619</name>
</gene>
<proteinExistence type="predicted"/>
<keyword evidence="1" id="KW-0732">Signal</keyword>
<evidence type="ECO:0000313" key="2">
    <source>
        <dbReference type="EMBL" id="KAK0435354.1"/>
    </source>
</evidence>
<dbReference type="Proteomes" id="UP001175226">
    <property type="component" value="Unassembled WGS sequence"/>
</dbReference>
<name>A0AA39J5V1_9AGAR</name>
<feature type="signal peptide" evidence="1">
    <location>
        <begin position="1"/>
        <end position="23"/>
    </location>
</feature>
<dbReference type="EMBL" id="JAUEPT010000063">
    <property type="protein sequence ID" value="KAK0435354.1"/>
    <property type="molecule type" value="Genomic_DNA"/>
</dbReference>
<keyword evidence="3" id="KW-1185">Reference proteome</keyword>
<organism evidence="2 3">
    <name type="scientific">Armillaria borealis</name>
    <dbReference type="NCBI Taxonomy" id="47425"/>
    <lineage>
        <taxon>Eukaryota</taxon>
        <taxon>Fungi</taxon>
        <taxon>Dikarya</taxon>
        <taxon>Basidiomycota</taxon>
        <taxon>Agaricomycotina</taxon>
        <taxon>Agaricomycetes</taxon>
        <taxon>Agaricomycetidae</taxon>
        <taxon>Agaricales</taxon>
        <taxon>Marasmiineae</taxon>
        <taxon>Physalacriaceae</taxon>
        <taxon>Armillaria</taxon>
    </lineage>
</organism>
<dbReference type="AlphaFoldDB" id="A0AA39J5V1"/>
<evidence type="ECO:0000256" key="1">
    <source>
        <dbReference type="SAM" id="SignalP"/>
    </source>
</evidence>
<reference evidence="2" key="1">
    <citation type="submission" date="2023-06" db="EMBL/GenBank/DDBJ databases">
        <authorList>
            <consortium name="Lawrence Berkeley National Laboratory"/>
            <person name="Ahrendt S."/>
            <person name="Sahu N."/>
            <person name="Indic B."/>
            <person name="Wong-Bajracharya J."/>
            <person name="Merenyi Z."/>
            <person name="Ke H.-M."/>
            <person name="Monk M."/>
            <person name="Kocsube S."/>
            <person name="Drula E."/>
            <person name="Lipzen A."/>
            <person name="Balint B."/>
            <person name="Henrissat B."/>
            <person name="Andreopoulos B."/>
            <person name="Martin F.M."/>
            <person name="Harder C.B."/>
            <person name="Rigling D."/>
            <person name="Ford K.L."/>
            <person name="Foster G.D."/>
            <person name="Pangilinan J."/>
            <person name="Papanicolaou A."/>
            <person name="Barry K."/>
            <person name="LaButti K."/>
            <person name="Viragh M."/>
            <person name="Koriabine M."/>
            <person name="Yan M."/>
            <person name="Riley R."/>
            <person name="Champramary S."/>
            <person name="Plett K.L."/>
            <person name="Tsai I.J."/>
            <person name="Slot J."/>
            <person name="Sipos G."/>
            <person name="Plett J."/>
            <person name="Nagy L.G."/>
            <person name="Grigoriev I.V."/>
        </authorList>
    </citation>
    <scope>NUCLEOTIDE SEQUENCE</scope>
    <source>
        <strain evidence="2">FPL87.14</strain>
    </source>
</reference>
<evidence type="ECO:0000313" key="3">
    <source>
        <dbReference type="Proteomes" id="UP001175226"/>
    </source>
</evidence>